<gene>
    <name evidence="3" type="ORF">CPLU01_14366</name>
</gene>
<dbReference type="PANTHER" id="PTHR35395">
    <property type="entry name" value="DUF6536 DOMAIN-CONTAINING PROTEIN"/>
    <property type="match status" value="1"/>
</dbReference>
<keyword evidence="4" id="KW-1185">Reference proteome</keyword>
<dbReference type="EMBL" id="WIGO01000377">
    <property type="protein sequence ID" value="KAF6814615.1"/>
    <property type="molecule type" value="Genomic_DNA"/>
</dbReference>
<proteinExistence type="predicted"/>
<dbReference type="Pfam" id="PF20163">
    <property type="entry name" value="DUF6536"/>
    <property type="match status" value="1"/>
</dbReference>
<comment type="caution">
    <text evidence="3">The sequence shown here is derived from an EMBL/GenBank/DDBJ whole genome shotgun (WGS) entry which is preliminary data.</text>
</comment>
<feature type="transmembrane region" description="Helical" evidence="1">
    <location>
        <begin position="394"/>
        <end position="417"/>
    </location>
</feature>
<dbReference type="Proteomes" id="UP000654918">
    <property type="component" value="Unassembled WGS sequence"/>
</dbReference>
<feature type="domain" description="DUF6536" evidence="2">
    <location>
        <begin position="10"/>
        <end position="168"/>
    </location>
</feature>
<name>A0A8H6JKD8_9PEZI</name>
<keyword evidence="1" id="KW-1133">Transmembrane helix</keyword>
<evidence type="ECO:0000313" key="3">
    <source>
        <dbReference type="EMBL" id="KAF6814615.1"/>
    </source>
</evidence>
<evidence type="ECO:0000313" key="4">
    <source>
        <dbReference type="Proteomes" id="UP000654918"/>
    </source>
</evidence>
<dbReference type="PANTHER" id="PTHR35395:SF1">
    <property type="entry name" value="DUF6536 DOMAIN-CONTAINING PROTEIN"/>
    <property type="match status" value="1"/>
</dbReference>
<evidence type="ECO:0000256" key="1">
    <source>
        <dbReference type="SAM" id="Phobius"/>
    </source>
</evidence>
<dbReference type="InterPro" id="IPR046623">
    <property type="entry name" value="DUF6536"/>
</dbReference>
<dbReference type="AlphaFoldDB" id="A0A8H6JKD8"/>
<keyword evidence="1" id="KW-0812">Transmembrane</keyword>
<keyword evidence="1" id="KW-0472">Membrane</keyword>
<accession>A0A8H6JKD8</accession>
<feature type="transmembrane region" description="Helical" evidence="1">
    <location>
        <begin position="574"/>
        <end position="595"/>
    </location>
</feature>
<evidence type="ECO:0000259" key="2">
    <source>
        <dbReference type="Pfam" id="PF20163"/>
    </source>
</evidence>
<reference evidence="3" key="1">
    <citation type="journal article" date="2020" name="Phytopathology">
        <title>Genome Sequence Resources of Colletotrichum truncatum, C. plurivorum, C. musicola, and C. sojae: Four Species Pathogenic to Soybean (Glycine max).</title>
        <authorList>
            <person name="Rogerio F."/>
            <person name="Boufleur T.R."/>
            <person name="Ciampi-Guillardi M."/>
            <person name="Sukno S.A."/>
            <person name="Thon M.R."/>
            <person name="Massola Junior N.S."/>
            <person name="Baroncelli R."/>
        </authorList>
    </citation>
    <scope>NUCLEOTIDE SEQUENCE</scope>
    <source>
        <strain evidence="3">LFN00145</strain>
    </source>
</reference>
<organism evidence="3 4">
    <name type="scientific">Colletotrichum plurivorum</name>
    <dbReference type="NCBI Taxonomy" id="2175906"/>
    <lineage>
        <taxon>Eukaryota</taxon>
        <taxon>Fungi</taxon>
        <taxon>Dikarya</taxon>
        <taxon>Ascomycota</taxon>
        <taxon>Pezizomycotina</taxon>
        <taxon>Sordariomycetes</taxon>
        <taxon>Hypocreomycetidae</taxon>
        <taxon>Glomerellales</taxon>
        <taxon>Glomerellaceae</taxon>
        <taxon>Colletotrichum</taxon>
        <taxon>Colletotrichum orchidearum species complex</taxon>
    </lineage>
</organism>
<feature type="transmembrane region" description="Helical" evidence="1">
    <location>
        <begin position="12"/>
        <end position="35"/>
    </location>
</feature>
<protein>
    <recommendedName>
        <fullName evidence="2">DUF6536 domain-containing protein</fullName>
    </recommendedName>
</protein>
<sequence length="666" mass="73905">MGISLPRSRWRRAALGFALTAVFTFAVNLGFVLWATKTKRATLRNGVGTVAEQSCSSIKTLNTLVHLVINILSTILLAGSNYCMQCLIAPTRSEIDSAHKRKKWLDVGVPSIRNFSGIADKRRLLWILLSVSSLPLHLLYIHPIYNSVIFSSTSANLYTAYIVNERFLTDTNRTDFPANMRTTRMNTMYEAFRDGKLEHVSLSDCVSDYGTPFQSARGNVLLVKTGEEFPKDKVEENATMLIAGGMKQNSDWICKDWETGSASDTKTPCDDMLPRFKAAPGEWKLHGNRFKECYSQKTEEHCKLLFSSGLCWTVTFLNLLKAVLMLFVAFGGGERPILTIGDAVASFLKEEDPSTKAMCLKSKRDFWKNDWLDMARQYDPRPRRKFAAATRARWLTCISLYSVAVLACFILLCWGLGTIQGDKDIAKLGLGAVNGKTVIESRLVGEGYRFLVQNAMVANTPQVIMSLLYFTYNALYTSISLVTEWDRFAGGGGHKGLRVSSTPRGAQRETYFLQLPYRYSLPLAAFSGGLHWLISQSIFLVNIEVWEPSRENIMTMVVKSEETSYNANLTTCGWSPMGIVFVIAAVVAMVGFLLFSGARRLRFGGIPVAGSCSAAISAACHPGTDEKDAWEKPLRWGVVAVPAVEPRHCSFSSEPVGVPVKGQLYA</sequence>